<dbReference type="Gene3D" id="2.20.100.10">
    <property type="entry name" value="Thrombospondin type-1 (TSP1) repeat"/>
    <property type="match status" value="1"/>
</dbReference>
<reference evidence="9 10" key="1">
    <citation type="journal article" date="2015" name="Nat. Commun.">
        <title>Outbred genome sequencing and CRISPR/Cas9 gene editing in butterflies.</title>
        <authorList>
            <person name="Li X."/>
            <person name="Fan D."/>
            <person name="Zhang W."/>
            <person name="Liu G."/>
            <person name="Zhang L."/>
            <person name="Zhao L."/>
            <person name="Fang X."/>
            <person name="Chen L."/>
            <person name="Dong Y."/>
            <person name="Chen Y."/>
            <person name="Ding Y."/>
            <person name="Zhao R."/>
            <person name="Feng M."/>
            <person name="Zhu Y."/>
            <person name="Feng Y."/>
            <person name="Jiang X."/>
            <person name="Zhu D."/>
            <person name="Xiang H."/>
            <person name="Feng X."/>
            <person name="Li S."/>
            <person name="Wang J."/>
            <person name="Zhang G."/>
            <person name="Kronforst M.R."/>
            <person name="Wang W."/>
        </authorList>
    </citation>
    <scope>NUCLEOTIDE SEQUENCE [LARGE SCALE GENOMIC DNA]</scope>
    <source>
        <strain evidence="9">Ya'a_city_454_Pm</strain>
        <tissue evidence="9">Whole body</tissue>
    </source>
</reference>
<evidence type="ECO:0000256" key="3">
    <source>
        <dbReference type="ARBA" id="ARBA00022737"/>
    </source>
</evidence>
<organism evidence="9 10">
    <name type="scientific">Papilio machaon</name>
    <name type="common">Old World swallowtail butterfly</name>
    <dbReference type="NCBI Taxonomy" id="76193"/>
    <lineage>
        <taxon>Eukaryota</taxon>
        <taxon>Metazoa</taxon>
        <taxon>Ecdysozoa</taxon>
        <taxon>Arthropoda</taxon>
        <taxon>Hexapoda</taxon>
        <taxon>Insecta</taxon>
        <taxon>Pterygota</taxon>
        <taxon>Neoptera</taxon>
        <taxon>Endopterygota</taxon>
        <taxon>Lepidoptera</taxon>
        <taxon>Glossata</taxon>
        <taxon>Ditrysia</taxon>
        <taxon>Papilionoidea</taxon>
        <taxon>Papilionidae</taxon>
        <taxon>Papilioninae</taxon>
        <taxon>Papilio</taxon>
    </lineage>
</organism>
<feature type="domain" description="Spondin" evidence="8">
    <location>
        <begin position="180"/>
        <end position="373"/>
    </location>
</feature>
<dbReference type="STRING" id="76193.A0A194QTN9"/>
<evidence type="ECO:0000256" key="6">
    <source>
        <dbReference type="SAM" id="SignalP"/>
    </source>
</evidence>
<feature type="compositionally biased region" description="Low complexity" evidence="5">
    <location>
        <begin position="419"/>
        <end position="432"/>
    </location>
</feature>
<dbReference type="NCBIfam" id="NF038123">
    <property type="entry name" value="NF038123_dom"/>
    <property type="match status" value="2"/>
</dbReference>
<feature type="signal peptide" evidence="6">
    <location>
        <begin position="1"/>
        <end position="19"/>
    </location>
</feature>
<dbReference type="PANTHER" id="PTHR11311">
    <property type="entry name" value="SPONDIN"/>
    <property type="match status" value="1"/>
</dbReference>
<dbReference type="FunFam" id="2.60.40.2130:FF:000002">
    <property type="entry name" value="Putative Spondin-1"/>
    <property type="match status" value="1"/>
</dbReference>
<evidence type="ECO:0000259" key="7">
    <source>
        <dbReference type="PROSITE" id="PS51019"/>
    </source>
</evidence>
<evidence type="ECO:0000256" key="2">
    <source>
        <dbReference type="ARBA" id="ARBA00022530"/>
    </source>
</evidence>
<evidence type="ECO:0000313" key="9">
    <source>
        <dbReference type="EMBL" id="KPJ06911.1"/>
    </source>
</evidence>
<feature type="chain" id="PRO_5008264627" evidence="6">
    <location>
        <begin position="20"/>
        <end position="1072"/>
    </location>
</feature>
<keyword evidence="3" id="KW-0677">Repeat</keyword>
<feature type="domain" description="Reelin" evidence="7">
    <location>
        <begin position="567"/>
        <end position="739"/>
    </location>
</feature>
<feature type="region of interest" description="Disordered" evidence="5">
    <location>
        <begin position="400"/>
        <end position="479"/>
    </location>
</feature>
<keyword evidence="10" id="KW-1185">Reference proteome</keyword>
<dbReference type="CDD" id="cd08544">
    <property type="entry name" value="Reeler"/>
    <property type="match status" value="2"/>
</dbReference>
<dbReference type="InterPro" id="IPR009465">
    <property type="entry name" value="Spondin_N"/>
</dbReference>
<proteinExistence type="predicted"/>
<evidence type="ECO:0000259" key="8">
    <source>
        <dbReference type="PROSITE" id="PS51020"/>
    </source>
</evidence>
<dbReference type="InterPro" id="IPR042307">
    <property type="entry name" value="Reeler_sf"/>
</dbReference>
<keyword evidence="2" id="KW-0964">Secreted</keyword>
<evidence type="ECO:0000256" key="1">
    <source>
        <dbReference type="ARBA" id="ARBA00004498"/>
    </source>
</evidence>
<dbReference type="AlphaFoldDB" id="A0A194QTN9"/>
<dbReference type="Gene3D" id="2.60.40.2130">
    <property type="entry name" value="F-spondin domain"/>
    <property type="match status" value="2"/>
</dbReference>
<dbReference type="Pfam" id="PF02014">
    <property type="entry name" value="Reeler"/>
    <property type="match status" value="2"/>
</dbReference>
<keyword evidence="6" id="KW-0732">Signal</keyword>
<feature type="region of interest" description="Disordered" evidence="5">
    <location>
        <begin position="964"/>
        <end position="995"/>
    </location>
</feature>
<evidence type="ECO:0000256" key="4">
    <source>
        <dbReference type="ARBA" id="ARBA00023157"/>
    </source>
</evidence>
<dbReference type="PROSITE" id="PS51019">
    <property type="entry name" value="REELIN"/>
    <property type="match status" value="2"/>
</dbReference>
<keyword evidence="4" id="KW-1015">Disulfide bond</keyword>
<comment type="subcellular location">
    <subcellularLocation>
        <location evidence="1">Secreted</location>
        <location evidence="1">Extracellular space</location>
        <location evidence="1">Extracellular matrix</location>
    </subcellularLocation>
</comment>
<dbReference type="EMBL" id="KQ461194">
    <property type="protein sequence ID" value="KPJ06911.1"/>
    <property type="molecule type" value="Genomic_DNA"/>
</dbReference>
<dbReference type="InterPro" id="IPR036383">
    <property type="entry name" value="TSP1_rpt_sf"/>
</dbReference>
<feature type="domain" description="Reelin" evidence="7">
    <location>
        <begin position="7"/>
        <end position="179"/>
    </location>
</feature>
<evidence type="ECO:0000313" key="10">
    <source>
        <dbReference type="Proteomes" id="UP000053240"/>
    </source>
</evidence>
<feature type="compositionally biased region" description="Basic and acidic residues" evidence="5">
    <location>
        <begin position="400"/>
        <end position="418"/>
    </location>
</feature>
<evidence type="ECO:0000256" key="5">
    <source>
        <dbReference type="SAM" id="MobiDB-lite"/>
    </source>
</evidence>
<gene>
    <name evidence="9" type="ORF">RR48_11410</name>
</gene>
<dbReference type="InterPro" id="IPR038678">
    <property type="entry name" value="Spondin_N_sf"/>
</dbReference>
<dbReference type="Gene3D" id="2.60.40.4060">
    <property type="entry name" value="Reeler domain"/>
    <property type="match status" value="2"/>
</dbReference>
<dbReference type="InterPro" id="IPR051418">
    <property type="entry name" value="Spondin/Thrombospondin_T1"/>
</dbReference>
<sequence length="1072" mass="121672">MNNLIFLGLFFLLKSEVFGFRCDRRPYGSISKPSAADGRFKLTVIGAEDTYMPDQLYTVQITSTDAVSRFTGFMISADGATKPDPSNPRRMIAFFPGHLRPQDLISAKFSDRCLYSVEHAIASPKTSVEVYWQAPESGNGCVTLRAMVAETDEVWFEDGPPLTQRLCEDMRQPDDVTPQLNYDCQICDEAKYEIAFTGIWSRNTHPRLYPEKEWEPRYSDLVGASHAIDCTLWAPGALASDGFKELAEHANTSRFEGEIREQISSCVRTMVKGKGHGYPKMNNPTYAFIRADKRYHLISVAVGIHPSPDWFLGVTRFELCQNDNTWVKERELNLFPWDAGTDSGVSYESMNIATFPQDVISRVQMSSFDKNSPFYETDMKELHPFGRLRIKLVRTYHKECEEEGKDETTVTEEEKSTTEDVTSTTTEVTTTETEADTEEPSPSEPDAPSRYQNTQLGSGERARETPVVTDPESPEDCPMSQWQEWSECEGECVNGQIVGYRWRERYHLVDGIAVEKYDPHAKHKVMKEVPRFCKLHYDTFEREECEDKCSDDFSIEEPTGHVLEVLILLATFTICTCEDILCDRRPLGTNTDPLPPDSRFKIEIIGVNDKYIPTRQYTIRLSAMDGVSTFIAFTIWARGDIKPHDKNPQKTAHLDPGFVFPAPHSETTPNKKCNNSVVQTDLTPKTSVEAYWKAPKKENKCVTINAVVAVKRDVWYRQDGPLSKRVCEDRRNVLDMQPTKNDNCTAQEDARYLLTFEGMWSYNTHSKMFPESEDLARFSDVVGASHNSKFNVFKYNSDASEGLKRLAEQGNTTQLEIEIMKQLGRNIRTIIKAVAPPKTNMMTTSMFRVTREHHLVSLVTALIPSPDWFLGVSNMELCDVRTGTWANNLTLNLYPMDAGTDSGKKFESSNDETMPPQPISPAVINPSVPKEEVRPFARLQFDLIRTYARTVTFEVTSEVTNTEEVEETEKVYSSTPATQRETSVEIASEESDPNCPMSGWDDWLSCEGECIDNQIEGYQMRFRHHMVNNQPVDLIGPLSKRIPKDCIEKYSVTELRACTDSCDEEENEGIAS</sequence>
<dbReference type="GO" id="GO:0031012">
    <property type="term" value="C:extracellular matrix"/>
    <property type="evidence" value="ECO:0007669"/>
    <property type="project" value="TreeGrafter"/>
</dbReference>
<dbReference type="PANTHER" id="PTHR11311:SF16">
    <property type="entry name" value="SPONDIN-1"/>
    <property type="match status" value="1"/>
</dbReference>
<dbReference type="InterPro" id="IPR002861">
    <property type="entry name" value="Reeler_dom"/>
</dbReference>
<dbReference type="Pfam" id="PF06468">
    <property type="entry name" value="Spond_N"/>
    <property type="match status" value="2"/>
</dbReference>
<dbReference type="Proteomes" id="UP000053240">
    <property type="component" value="Unassembled WGS sequence"/>
</dbReference>
<dbReference type="InParanoid" id="A0A194QTN9"/>
<accession>A0A194QTN9</accession>
<name>A0A194QTN9_PAPMA</name>
<dbReference type="PROSITE" id="PS51020">
    <property type="entry name" value="SPONDIN"/>
    <property type="match status" value="2"/>
</dbReference>
<dbReference type="GO" id="GO:0007155">
    <property type="term" value="P:cell adhesion"/>
    <property type="evidence" value="ECO:0007669"/>
    <property type="project" value="TreeGrafter"/>
</dbReference>
<protein>
    <submittedName>
        <fullName evidence="9">Spondin-1</fullName>
    </submittedName>
</protein>
<feature type="region of interest" description="Disordered" evidence="5">
    <location>
        <begin position="902"/>
        <end position="925"/>
    </location>
</feature>
<feature type="domain" description="Spondin" evidence="8">
    <location>
        <begin position="740"/>
        <end position="932"/>
    </location>
</feature>
<keyword evidence="2" id="KW-0272">Extracellular matrix</keyword>